<accession>A0ABN9UGP6</accession>
<dbReference type="EMBL" id="CAUYUJ010015839">
    <property type="protein sequence ID" value="CAK0858799.1"/>
    <property type="molecule type" value="Genomic_DNA"/>
</dbReference>
<gene>
    <name evidence="1" type="ORF">PCOR1329_LOCUS48385</name>
</gene>
<reference evidence="1" key="1">
    <citation type="submission" date="2023-10" db="EMBL/GenBank/DDBJ databases">
        <authorList>
            <person name="Chen Y."/>
            <person name="Shah S."/>
            <person name="Dougan E. K."/>
            <person name="Thang M."/>
            <person name="Chan C."/>
        </authorList>
    </citation>
    <scope>NUCLEOTIDE SEQUENCE [LARGE SCALE GENOMIC DNA]</scope>
</reference>
<proteinExistence type="predicted"/>
<evidence type="ECO:0000313" key="2">
    <source>
        <dbReference type="Proteomes" id="UP001189429"/>
    </source>
</evidence>
<evidence type="ECO:0000313" key="1">
    <source>
        <dbReference type="EMBL" id="CAK0858799.1"/>
    </source>
</evidence>
<sequence length="232" mass="25893">MSAASTPIYLPPRRLAAAARWGITRDICERAQQELDQLGHNCLPIVLGDYSCAVGIRAGVTERIYIREIGAVGVSEPAPENHAGQIATDFLEGNSLAMADTPWRTIPTYYKGARQNNIDHIASPVAAKDRRRRFQPLFGLAQRIQLPSTHLRDRVPAFADIDVHISKAHQSQFTSAANRDQAIKETFPKREHVDVDHEGAPRARYLMKGDVWATGSLQRLRITMAENYDDVK</sequence>
<name>A0ABN9UGP6_9DINO</name>
<protein>
    <submittedName>
        <fullName evidence="1">Uncharacterized protein</fullName>
    </submittedName>
</protein>
<feature type="non-terminal residue" evidence="1">
    <location>
        <position position="232"/>
    </location>
</feature>
<keyword evidence="2" id="KW-1185">Reference proteome</keyword>
<comment type="caution">
    <text evidence="1">The sequence shown here is derived from an EMBL/GenBank/DDBJ whole genome shotgun (WGS) entry which is preliminary data.</text>
</comment>
<dbReference type="Proteomes" id="UP001189429">
    <property type="component" value="Unassembled WGS sequence"/>
</dbReference>
<organism evidence="1 2">
    <name type="scientific">Prorocentrum cordatum</name>
    <dbReference type="NCBI Taxonomy" id="2364126"/>
    <lineage>
        <taxon>Eukaryota</taxon>
        <taxon>Sar</taxon>
        <taxon>Alveolata</taxon>
        <taxon>Dinophyceae</taxon>
        <taxon>Prorocentrales</taxon>
        <taxon>Prorocentraceae</taxon>
        <taxon>Prorocentrum</taxon>
    </lineage>
</organism>